<dbReference type="Gene3D" id="3.30.1780.10">
    <property type="entry name" value="ornithine cyclodeaminase, domain 1"/>
    <property type="match status" value="1"/>
</dbReference>
<keyword evidence="3" id="KW-1185">Reference proteome</keyword>
<name>A0A1S8D4E6_9PROT</name>
<proteinExistence type="predicted"/>
<gene>
    <name evidence="1" type="ORF">APZ41_013170</name>
    <name evidence="2" type="ORF">NCTC13291_04153</name>
</gene>
<dbReference type="OrthoDB" id="9785971at2"/>
<sequence>MNHADPGPAPDTLILGSADVVAAFDWSEAITALRRQYGAMMREDMFPPRTMARGDGVWLRTLSGVSPDGAIMGAKMIAASLSARRASYLIPLFDQRTADLLALIDGNAITGYRTAATTALALDALAPAGPVTLGVLGAGFEARNHVEALHAVREISEVSVFSPNPVSRVAFAQHLEPLGLRVRPLESAREVVGAEPTMLLCAARSRDEQPLFDGAWLRAGMTVASIGSTLPEQREVDPETIRRAALIVADMPEEVAHDTGDMHAARDAGVSFKDKLVSLSDTISGAAAGRRTPEDIVLYKSVGAALQDLTVAAMCLERAGALGLGRSIPAVIQAAQK</sequence>
<organism evidence="1 3">
    <name type="scientific">Roseomonas mucosa</name>
    <dbReference type="NCBI Taxonomy" id="207340"/>
    <lineage>
        <taxon>Bacteria</taxon>
        <taxon>Pseudomonadati</taxon>
        <taxon>Pseudomonadota</taxon>
        <taxon>Alphaproteobacteria</taxon>
        <taxon>Acetobacterales</taxon>
        <taxon>Roseomonadaceae</taxon>
        <taxon>Roseomonas</taxon>
    </lineage>
</organism>
<dbReference type="PIRSF" id="PIRSF001439">
    <property type="entry name" value="CryM"/>
    <property type="match status" value="1"/>
</dbReference>
<dbReference type="InterPro" id="IPR023401">
    <property type="entry name" value="ODC_N"/>
</dbReference>
<dbReference type="PANTHER" id="PTHR13812">
    <property type="entry name" value="KETIMINE REDUCTASE MU-CRYSTALLIN"/>
    <property type="match status" value="1"/>
</dbReference>
<dbReference type="Proteomes" id="UP000254919">
    <property type="component" value="Unassembled WGS sequence"/>
</dbReference>
<accession>A0A1S8D4E6</accession>
<evidence type="ECO:0000313" key="4">
    <source>
        <dbReference type="Proteomes" id="UP000254919"/>
    </source>
</evidence>
<dbReference type="InterPro" id="IPR003462">
    <property type="entry name" value="ODC_Mu_crystall"/>
</dbReference>
<dbReference type="EMBL" id="UGVN01000002">
    <property type="protein sequence ID" value="SUE95270.1"/>
    <property type="molecule type" value="Genomic_DNA"/>
</dbReference>
<dbReference type="Pfam" id="PF02423">
    <property type="entry name" value="OCD_Mu_crystall"/>
    <property type="match status" value="1"/>
</dbReference>
<dbReference type="RefSeq" id="WP_019460534.1">
    <property type="nucleotide sequence ID" value="NZ_AP031463.1"/>
</dbReference>
<dbReference type="PANTHER" id="PTHR13812:SF19">
    <property type="entry name" value="KETIMINE REDUCTASE MU-CRYSTALLIN"/>
    <property type="match status" value="1"/>
</dbReference>
<dbReference type="GeneID" id="99631472"/>
<dbReference type="GO" id="GO:0005737">
    <property type="term" value="C:cytoplasm"/>
    <property type="evidence" value="ECO:0007669"/>
    <property type="project" value="TreeGrafter"/>
</dbReference>
<evidence type="ECO:0000313" key="2">
    <source>
        <dbReference type="EMBL" id="SUE95270.1"/>
    </source>
</evidence>
<dbReference type="Proteomes" id="UP000054844">
    <property type="component" value="Unassembled WGS sequence"/>
</dbReference>
<dbReference type="InterPro" id="IPR036291">
    <property type="entry name" value="NAD(P)-bd_dom_sf"/>
</dbReference>
<dbReference type="Gene3D" id="3.40.50.720">
    <property type="entry name" value="NAD(P)-binding Rossmann-like Domain"/>
    <property type="match status" value="1"/>
</dbReference>
<dbReference type="STRING" id="207340.APZ41_013170"/>
<evidence type="ECO:0000313" key="3">
    <source>
        <dbReference type="Proteomes" id="UP000054844"/>
    </source>
</evidence>
<reference evidence="2 4" key="2">
    <citation type="submission" date="2018-06" db="EMBL/GenBank/DDBJ databases">
        <authorList>
            <consortium name="Pathogen Informatics"/>
            <person name="Doyle S."/>
        </authorList>
    </citation>
    <scope>NUCLEOTIDE SEQUENCE [LARGE SCALE GENOMIC DNA]</scope>
    <source>
        <strain evidence="2 4">NCTC13291</strain>
    </source>
</reference>
<evidence type="ECO:0000313" key="1">
    <source>
        <dbReference type="EMBL" id="ONH82707.1"/>
    </source>
</evidence>
<dbReference type="EMBL" id="LLWF02000044">
    <property type="protein sequence ID" value="ONH82707.1"/>
    <property type="molecule type" value="Genomic_DNA"/>
</dbReference>
<dbReference type="SUPFAM" id="SSF51735">
    <property type="entry name" value="NAD(P)-binding Rossmann-fold domains"/>
    <property type="match status" value="1"/>
</dbReference>
<dbReference type="AlphaFoldDB" id="A0A1S8D4E6"/>
<protein>
    <submittedName>
        <fullName evidence="1">Ornithine cyclodeaminase</fullName>
    </submittedName>
</protein>
<reference evidence="1 3" key="1">
    <citation type="submission" date="2016-12" db="EMBL/GenBank/DDBJ databases">
        <title>Draft genome sequence of Roseomonas mucosa strain AU37, isolated from a peripheral intravenous catheter.</title>
        <authorList>
            <person name="Choudhury M.A."/>
            <person name="Sidjabat H.E."/>
            <person name="Wailan A.M."/>
            <person name="Zhang L."/>
            <person name="Marsh N.M."/>
            <person name="Rickard C.M."/>
            <person name="Davies M."/>
            <person name="Mcmillan D.J."/>
        </authorList>
    </citation>
    <scope>NUCLEOTIDE SEQUENCE [LARGE SCALE GENOMIC DNA]</scope>
    <source>
        <strain evidence="1 3">SAVE376</strain>
    </source>
</reference>